<evidence type="ECO:0008006" key="12">
    <source>
        <dbReference type="Google" id="ProtNLM"/>
    </source>
</evidence>
<dbReference type="InterPro" id="IPR001054">
    <property type="entry name" value="A/G_cyclase"/>
</dbReference>
<dbReference type="GO" id="GO:0001653">
    <property type="term" value="F:peptide receptor activity"/>
    <property type="evidence" value="ECO:0007669"/>
    <property type="project" value="TreeGrafter"/>
</dbReference>
<evidence type="ECO:0000259" key="8">
    <source>
        <dbReference type="PROSITE" id="PS50125"/>
    </source>
</evidence>
<protein>
    <recommendedName>
        <fullName evidence="12">Phosphodiesterase</fullName>
    </recommendedName>
</protein>
<dbReference type="SMART" id="SM00044">
    <property type="entry name" value="CYCc"/>
    <property type="match status" value="1"/>
</dbReference>
<dbReference type="InterPro" id="IPR050401">
    <property type="entry name" value="Cyclic_nucleotide_synthase"/>
</dbReference>
<evidence type="ECO:0000256" key="6">
    <source>
        <dbReference type="ARBA" id="ARBA00023239"/>
    </source>
</evidence>
<dbReference type="InterPro" id="IPR029787">
    <property type="entry name" value="Nucleotide_cyclase"/>
</dbReference>
<dbReference type="Gene3D" id="3.30.70.1230">
    <property type="entry name" value="Nucleotide cyclase"/>
    <property type="match status" value="1"/>
</dbReference>
<dbReference type="GO" id="GO:0004016">
    <property type="term" value="F:adenylate cyclase activity"/>
    <property type="evidence" value="ECO:0007669"/>
    <property type="project" value="TreeGrafter"/>
</dbReference>
<dbReference type="EMBL" id="CAKOGP040002069">
    <property type="protein sequence ID" value="CAJ1960734.1"/>
    <property type="molecule type" value="Genomic_DNA"/>
</dbReference>
<dbReference type="PANTHER" id="PTHR11920">
    <property type="entry name" value="GUANYLYL CYCLASE"/>
    <property type="match status" value="1"/>
</dbReference>
<keyword evidence="3" id="KW-0547">Nucleotide-binding</keyword>
<dbReference type="GO" id="GO:0000166">
    <property type="term" value="F:nucleotide binding"/>
    <property type="evidence" value="ECO:0007669"/>
    <property type="project" value="UniProtKB-KW"/>
</dbReference>
<evidence type="ECO:0000256" key="7">
    <source>
        <dbReference type="SAM" id="Phobius"/>
    </source>
</evidence>
<evidence type="ECO:0000313" key="10">
    <source>
        <dbReference type="EMBL" id="CAJ1960734.1"/>
    </source>
</evidence>
<dbReference type="GO" id="GO:0035556">
    <property type="term" value="P:intracellular signal transduction"/>
    <property type="evidence" value="ECO:0007669"/>
    <property type="project" value="InterPro"/>
</dbReference>
<dbReference type="CDD" id="cd07302">
    <property type="entry name" value="CHD"/>
    <property type="match status" value="1"/>
</dbReference>
<keyword evidence="5 7" id="KW-0472">Membrane</keyword>
<keyword evidence="11" id="KW-1185">Reference proteome</keyword>
<dbReference type="Pfam" id="PF00233">
    <property type="entry name" value="PDEase_I"/>
    <property type="match status" value="1"/>
</dbReference>
<keyword evidence="2 7" id="KW-0812">Transmembrane</keyword>
<reference evidence="10" key="1">
    <citation type="submission" date="2023-08" db="EMBL/GenBank/DDBJ databases">
        <authorList>
            <person name="Audoor S."/>
            <person name="Bilcke G."/>
        </authorList>
    </citation>
    <scope>NUCLEOTIDE SEQUENCE</scope>
</reference>
<dbReference type="Gene3D" id="1.10.1300.10">
    <property type="entry name" value="3'5'-cyclic nucleotide phosphodiesterase, catalytic domain"/>
    <property type="match status" value="1"/>
</dbReference>
<dbReference type="PROSITE" id="PS51845">
    <property type="entry name" value="PDEASE_I_2"/>
    <property type="match status" value="1"/>
</dbReference>
<dbReference type="GO" id="GO:0004114">
    <property type="term" value="F:3',5'-cyclic-nucleotide phosphodiesterase activity"/>
    <property type="evidence" value="ECO:0007669"/>
    <property type="project" value="InterPro"/>
</dbReference>
<evidence type="ECO:0000313" key="11">
    <source>
        <dbReference type="Proteomes" id="UP001295423"/>
    </source>
</evidence>
<dbReference type="PROSITE" id="PS50125">
    <property type="entry name" value="GUANYLATE_CYCLASE_2"/>
    <property type="match status" value="1"/>
</dbReference>
<dbReference type="InterPro" id="IPR003607">
    <property type="entry name" value="HD/PDEase_dom"/>
</dbReference>
<dbReference type="GO" id="GO:0007168">
    <property type="term" value="P:receptor guanylyl cyclase signaling pathway"/>
    <property type="evidence" value="ECO:0007669"/>
    <property type="project" value="TreeGrafter"/>
</dbReference>
<feature type="domain" description="PDEase" evidence="9">
    <location>
        <begin position="792"/>
        <end position="1099"/>
    </location>
</feature>
<keyword evidence="6" id="KW-0456">Lyase</keyword>
<dbReference type="SUPFAM" id="SSF55073">
    <property type="entry name" value="Nucleotide cyclase"/>
    <property type="match status" value="1"/>
</dbReference>
<organism evidence="10 11">
    <name type="scientific">Cylindrotheca closterium</name>
    <dbReference type="NCBI Taxonomy" id="2856"/>
    <lineage>
        <taxon>Eukaryota</taxon>
        <taxon>Sar</taxon>
        <taxon>Stramenopiles</taxon>
        <taxon>Ochrophyta</taxon>
        <taxon>Bacillariophyta</taxon>
        <taxon>Bacillariophyceae</taxon>
        <taxon>Bacillariophycidae</taxon>
        <taxon>Bacillariales</taxon>
        <taxon>Bacillariaceae</taxon>
        <taxon>Cylindrotheca</taxon>
    </lineage>
</organism>
<dbReference type="InterPro" id="IPR002073">
    <property type="entry name" value="PDEase_catalytic_dom"/>
</dbReference>
<comment type="subcellular location">
    <subcellularLocation>
        <location evidence="1">Membrane</location>
    </subcellularLocation>
</comment>
<dbReference type="SMART" id="SM00471">
    <property type="entry name" value="HDc"/>
    <property type="match status" value="1"/>
</dbReference>
<keyword evidence="4 7" id="KW-1133">Transmembrane helix</keyword>
<feature type="transmembrane region" description="Helical" evidence="7">
    <location>
        <begin position="434"/>
        <end position="456"/>
    </location>
</feature>
<dbReference type="PANTHER" id="PTHR11920:SF335">
    <property type="entry name" value="GUANYLATE CYCLASE"/>
    <property type="match status" value="1"/>
</dbReference>
<evidence type="ECO:0000256" key="1">
    <source>
        <dbReference type="ARBA" id="ARBA00004370"/>
    </source>
</evidence>
<dbReference type="GO" id="GO:0004383">
    <property type="term" value="F:guanylate cyclase activity"/>
    <property type="evidence" value="ECO:0007669"/>
    <property type="project" value="TreeGrafter"/>
</dbReference>
<dbReference type="AlphaFoldDB" id="A0AAD2JLI7"/>
<dbReference type="GO" id="GO:0005886">
    <property type="term" value="C:plasma membrane"/>
    <property type="evidence" value="ECO:0007669"/>
    <property type="project" value="TreeGrafter"/>
</dbReference>
<feature type="transmembrane region" description="Helical" evidence="7">
    <location>
        <begin position="90"/>
        <end position="111"/>
    </location>
</feature>
<dbReference type="Pfam" id="PF00211">
    <property type="entry name" value="Guanylate_cyc"/>
    <property type="match status" value="1"/>
</dbReference>
<name>A0AAD2JLI7_9STRA</name>
<evidence type="ECO:0000256" key="3">
    <source>
        <dbReference type="ARBA" id="ARBA00022741"/>
    </source>
</evidence>
<evidence type="ECO:0000259" key="9">
    <source>
        <dbReference type="PROSITE" id="PS51845"/>
    </source>
</evidence>
<dbReference type="Proteomes" id="UP001295423">
    <property type="component" value="Unassembled WGS sequence"/>
</dbReference>
<evidence type="ECO:0000256" key="2">
    <source>
        <dbReference type="ARBA" id="ARBA00022692"/>
    </source>
</evidence>
<evidence type="ECO:0000256" key="4">
    <source>
        <dbReference type="ARBA" id="ARBA00022989"/>
    </source>
</evidence>
<dbReference type="SUPFAM" id="SSF109604">
    <property type="entry name" value="HD-domain/PDEase-like"/>
    <property type="match status" value="1"/>
</dbReference>
<accession>A0AAD2JLI7</accession>
<evidence type="ECO:0000256" key="5">
    <source>
        <dbReference type="ARBA" id="ARBA00023136"/>
    </source>
</evidence>
<comment type="caution">
    <text evidence="10">The sequence shown here is derived from an EMBL/GenBank/DDBJ whole genome shotgun (WGS) entry which is preliminary data.</text>
</comment>
<feature type="domain" description="Guanylate cyclase" evidence="8">
    <location>
        <begin position="554"/>
        <end position="688"/>
    </location>
</feature>
<dbReference type="InterPro" id="IPR036971">
    <property type="entry name" value="PDEase_catalytic_dom_sf"/>
</dbReference>
<gene>
    <name evidence="10" type="ORF">CYCCA115_LOCUS18867</name>
</gene>
<sequence>MEVGFTSKSVEETVNLSSSMIDKGGEFSSEIMKGSTSKTVEETMDLSVSTVEQENQFGASGRNDHYSEEEKEGVGLDDEFERSAISCFRYLILFLMISVTIAAGVATYFYLEAKEDHDFDKKFSIVAGDIKQLSYRRLSERLTDFQSLASTLTGLAANSNTTWPYFTDDNYPMIVSNFMKTTHAGMIFLSPIVHEIEKKEWSNYTQRRQHWIADSLAFQQEPQPDNVTDIFPSIFRLSAGDKIPEEGSGPFLPIWQTIRAPRNGDMVNFNMRSDTHYSNVFDTVLETKASAMTDLLGLSNQDFVQLYDPDVQAQPHSLFLQPVFKDSTGQEVVAILNSDVSWFPLFALLSDNPVPPVHIVVDDGCDVVFTMKVTGQKSEFVGFGDHHDPDYDDHEIEFPFAPDVATQHIAGSDCTYTVRVFSTSEFYYTYHLKYPAVTGGVIAASFAFMCLILYLYDSAVRMRQRRLLHVASRSEQLLSVLYPKSIRDRLFGLEKKGDNNAAPKKRPKSIEGNDTIFNKSSRFQLKSFMKSNPNGGSLDAFASKPIADLFLDSTVIFADICGFTAWSSVREPAQVFTLLESVYRAFDVIAKKRKVFKVETVGDCYVAVTGLPEPTKDHANIMASFAREIVDRFGELVGFLETTLGPDTAELGIRVGMHSGPITAGVLRGDKSRFQLFGDTVNTASRIESTGMRNRIQVSGETAHLIRSGDDGHLLRRRGQAVMAKGKGKLQTYWLLTRKEEGEEHAMVYSAHNSDDFEKTNRNTLPEDFESANHYAVEAMLPAKLKRLCQWNVDVLAKALKQIVAQRMATGIKTKQFEEALDQKEDTIKRQMYILDEVVEIVPLPEFDSEVYTRQKDIDEIELPEVVIEQMQLYVSSIALMYRKNPFHNFEHASHVTMSVSKLLSRIVAAEDLLNADETVTKSNDIGGSIHDHTYGITSDPITRFSVILAALIHDVDHSGFSNAQLVKDEHMIAKQFKNKSVAEQNSTFLAWDLLMEPRFKDFRRTIYAAPLELDRFRQLIANTVLATDIMDKELQTLRRNRWDAAFSDTVAASPSSARADVNRKATIVIEHLIQASDVSHTMQHWHIYRKWNERLFEEMMGTYKRGKMDKNPADFWFQGEIGFFDHYIIPLAKKLKECGVFGVSSDEYLNYAMDNRREWEEKGEAFVAEMVERYGNDVEEMVPAVEGIDLLL</sequence>
<proteinExistence type="predicted"/>